<reference evidence="1 2" key="1">
    <citation type="submission" date="2024-03" db="EMBL/GenBank/DDBJ databases">
        <title>Human intestinal bacterial collection.</title>
        <authorList>
            <person name="Pauvert C."/>
            <person name="Hitch T.C.A."/>
            <person name="Clavel T."/>
        </authorList>
    </citation>
    <scope>NUCLEOTIDE SEQUENCE [LARGE SCALE GENOMIC DNA]</scope>
    <source>
        <strain evidence="1 2">CLA-KB-H122</strain>
    </source>
</reference>
<accession>A0ABV1GYM6</accession>
<gene>
    <name evidence="1" type="ORF">WMO46_11200</name>
</gene>
<keyword evidence="2" id="KW-1185">Reference proteome</keyword>
<organism evidence="1 2">
    <name type="scientific">Alistipes intestinihominis</name>
    <dbReference type="NCBI Taxonomy" id="3133172"/>
    <lineage>
        <taxon>Bacteria</taxon>
        <taxon>Pseudomonadati</taxon>
        <taxon>Bacteroidota</taxon>
        <taxon>Bacteroidia</taxon>
        <taxon>Bacteroidales</taxon>
        <taxon>Rikenellaceae</taxon>
        <taxon>Alistipes</taxon>
    </lineage>
</organism>
<evidence type="ECO:0000313" key="2">
    <source>
        <dbReference type="Proteomes" id="UP001460202"/>
    </source>
</evidence>
<dbReference type="GeneID" id="78178659"/>
<protein>
    <submittedName>
        <fullName evidence="1">Uncharacterized protein</fullName>
    </submittedName>
</protein>
<dbReference type="EMBL" id="JBBMFL010000013">
    <property type="protein sequence ID" value="MEQ2545510.1"/>
    <property type="molecule type" value="Genomic_DNA"/>
</dbReference>
<dbReference type="Proteomes" id="UP001460202">
    <property type="component" value="Unassembled WGS sequence"/>
</dbReference>
<sequence>MSNFQEPKKQSEFATDIFIDFLMLNDYVGKMKIEMILDYTELTKPDQPDKYVRIPNKAILTREMIKISLKDTDLSINDFEEYLMHLEVMETMKREYISKSKIK</sequence>
<comment type="caution">
    <text evidence="1">The sequence shown here is derived from an EMBL/GenBank/DDBJ whole genome shotgun (WGS) entry which is preliminary data.</text>
</comment>
<name>A0ABV1GYM6_9BACT</name>
<dbReference type="RefSeq" id="WP_129650173.1">
    <property type="nucleotide sequence ID" value="NZ_JBBMFL010000013.1"/>
</dbReference>
<proteinExistence type="predicted"/>
<evidence type="ECO:0000313" key="1">
    <source>
        <dbReference type="EMBL" id="MEQ2545510.1"/>
    </source>
</evidence>